<gene>
    <name evidence="1" type="ORF">S06H3_64847</name>
</gene>
<reference evidence="1" key="1">
    <citation type="journal article" date="2014" name="Front. Microbiol.">
        <title>High frequency of phylogenetically diverse reductive dehalogenase-homologous genes in deep subseafloor sedimentary metagenomes.</title>
        <authorList>
            <person name="Kawai M."/>
            <person name="Futagami T."/>
            <person name="Toyoda A."/>
            <person name="Takaki Y."/>
            <person name="Nishi S."/>
            <person name="Hori S."/>
            <person name="Arai W."/>
            <person name="Tsubouchi T."/>
            <person name="Morono Y."/>
            <person name="Uchiyama I."/>
            <person name="Ito T."/>
            <person name="Fujiyama A."/>
            <person name="Inagaki F."/>
            <person name="Takami H."/>
        </authorList>
    </citation>
    <scope>NUCLEOTIDE SEQUENCE</scope>
    <source>
        <strain evidence="1">Expedition CK06-06</strain>
    </source>
</reference>
<name>X1Q3Y8_9ZZZZ</name>
<sequence>MKTERSKSIKAKMDKYGPISGIVAFFLGIGLL</sequence>
<feature type="non-terminal residue" evidence="1">
    <location>
        <position position="32"/>
    </location>
</feature>
<dbReference type="EMBL" id="BARV01043445">
    <property type="protein sequence ID" value="GAI63232.1"/>
    <property type="molecule type" value="Genomic_DNA"/>
</dbReference>
<dbReference type="AlphaFoldDB" id="X1Q3Y8"/>
<evidence type="ECO:0000313" key="1">
    <source>
        <dbReference type="EMBL" id="GAI63232.1"/>
    </source>
</evidence>
<organism evidence="1">
    <name type="scientific">marine sediment metagenome</name>
    <dbReference type="NCBI Taxonomy" id="412755"/>
    <lineage>
        <taxon>unclassified sequences</taxon>
        <taxon>metagenomes</taxon>
        <taxon>ecological metagenomes</taxon>
    </lineage>
</organism>
<comment type="caution">
    <text evidence="1">The sequence shown here is derived from an EMBL/GenBank/DDBJ whole genome shotgun (WGS) entry which is preliminary data.</text>
</comment>
<proteinExistence type="predicted"/>
<accession>X1Q3Y8</accession>
<protein>
    <submittedName>
        <fullName evidence="1">Uncharacterized protein</fullName>
    </submittedName>
</protein>